<evidence type="ECO:0008006" key="5">
    <source>
        <dbReference type="Google" id="ProtNLM"/>
    </source>
</evidence>
<evidence type="ECO:0000256" key="1">
    <source>
        <dbReference type="SAM" id="MobiDB-lite"/>
    </source>
</evidence>
<evidence type="ECO:0000256" key="2">
    <source>
        <dbReference type="SAM" id="SignalP"/>
    </source>
</evidence>
<feature type="chain" id="PRO_5020039242" description="Rapid ALkalinization Factor" evidence="2">
    <location>
        <begin position="21"/>
        <end position="99"/>
    </location>
</feature>
<dbReference type="Proteomes" id="UP000501690">
    <property type="component" value="Linkage Group LG2"/>
</dbReference>
<dbReference type="AlphaFoldDB" id="A0A4D6KW03"/>
<accession>A0A4D6KW03</accession>
<protein>
    <recommendedName>
        <fullName evidence="5">Rapid ALkalinization Factor</fullName>
    </recommendedName>
</protein>
<keyword evidence="2" id="KW-0732">Signal</keyword>
<evidence type="ECO:0000313" key="4">
    <source>
        <dbReference type="Proteomes" id="UP000501690"/>
    </source>
</evidence>
<evidence type="ECO:0000313" key="3">
    <source>
        <dbReference type="EMBL" id="QCD80565.1"/>
    </source>
</evidence>
<keyword evidence="4" id="KW-1185">Reference proteome</keyword>
<name>A0A4D6KW03_VIGUN</name>
<gene>
    <name evidence="3" type="ORF">DEO72_LG2g887</name>
</gene>
<organism evidence="3 4">
    <name type="scientific">Vigna unguiculata</name>
    <name type="common">Cowpea</name>
    <dbReference type="NCBI Taxonomy" id="3917"/>
    <lineage>
        <taxon>Eukaryota</taxon>
        <taxon>Viridiplantae</taxon>
        <taxon>Streptophyta</taxon>
        <taxon>Embryophyta</taxon>
        <taxon>Tracheophyta</taxon>
        <taxon>Spermatophyta</taxon>
        <taxon>Magnoliopsida</taxon>
        <taxon>eudicotyledons</taxon>
        <taxon>Gunneridae</taxon>
        <taxon>Pentapetalae</taxon>
        <taxon>rosids</taxon>
        <taxon>fabids</taxon>
        <taxon>Fabales</taxon>
        <taxon>Fabaceae</taxon>
        <taxon>Papilionoideae</taxon>
        <taxon>50 kb inversion clade</taxon>
        <taxon>NPAAA clade</taxon>
        <taxon>indigoferoid/millettioid clade</taxon>
        <taxon>Phaseoleae</taxon>
        <taxon>Vigna</taxon>
    </lineage>
</organism>
<reference evidence="3 4" key="1">
    <citation type="submission" date="2019-04" db="EMBL/GenBank/DDBJ databases">
        <title>An improved genome assembly and genetic linkage map for asparagus bean, Vigna unguiculata ssp. sesquipedialis.</title>
        <authorList>
            <person name="Xia Q."/>
            <person name="Zhang R."/>
            <person name="Dong Y."/>
        </authorList>
    </citation>
    <scope>NUCLEOTIDE SEQUENCE [LARGE SCALE GENOMIC DNA]</scope>
    <source>
        <tissue evidence="3">Leaf</tissue>
    </source>
</reference>
<dbReference type="EMBL" id="CP039346">
    <property type="protein sequence ID" value="QCD80565.1"/>
    <property type="molecule type" value="Genomic_DNA"/>
</dbReference>
<dbReference type="PANTHER" id="PTHR33743">
    <property type="entry name" value="PROTEIN GOLVEN 6-RELATED"/>
    <property type="match status" value="1"/>
</dbReference>
<proteinExistence type="predicted"/>
<sequence>MKPFVVFLLILSLLLAQTQGIRLGKVSSPLQQQKQQDGEFSLLKRSNTDAEETVLLCKDNECTGSQKKRASKVFRKSNHNLPNIHEDYYGPRRHMPRHH</sequence>
<feature type="region of interest" description="Disordered" evidence="1">
    <location>
        <begin position="65"/>
        <end position="99"/>
    </location>
</feature>
<dbReference type="PANTHER" id="PTHR33743:SF33">
    <property type="match status" value="1"/>
</dbReference>
<feature type="signal peptide" evidence="2">
    <location>
        <begin position="1"/>
        <end position="20"/>
    </location>
</feature>
<feature type="compositionally biased region" description="Basic residues" evidence="1">
    <location>
        <begin position="66"/>
        <end position="78"/>
    </location>
</feature>